<dbReference type="Gene3D" id="1.10.8.20">
    <property type="entry name" value="N-terminal domain of phosphatidylinositol transfer protein sec14p"/>
    <property type="match status" value="1"/>
</dbReference>
<dbReference type="PANTHER" id="PTHR10174:SF234">
    <property type="entry name" value="SD01558P"/>
    <property type="match status" value="1"/>
</dbReference>
<dbReference type="EMBL" id="JALNTZ010000004">
    <property type="protein sequence ID" value="KAJ3656109.1"/>
    <property type="molecule type" value="Genomic_DNA"/>
</dbReference>
<dbReference type="CDD" id="cd00170">
    <property type="entry name" value="SEC14"/>
    <property type="match status" value="1"/>
</dbReference>
<protein>
    <recommendedName>
        <fullName evidence="1">CRAL-TRIO domain-containing protein</fullName>
    </recommendedName>
</protein>
<dbReference type="Proteomes" id="UP001168821">
    <property type="component" value="Unassembled WGS sequence"/>
</dbReference>
<dbReference type="Pfam" id="PF03765">
    <property type="entry name" value="CRAL_TRIO_N"/>
    <property type="match status" value="1"/>
</dbReference>
<dbReference type="SUPFAM" id="SSF46938">
    <property type="entry name" value="CRAL/TRIO N-terminal domain"/>
    <property type="match status" value="1"/>
</dbReference>
<name>A0AA38MHM0_9CUCU</name>
<dbReference type="Gene3D" id="1.20.5.1200">
    <property type="entry name" value="Alpha-tocopherol transfer"/>
    <property type="match status" value="1"/>
</dbReference>
<dbReference type="SMART" id="SM01100">
    <property type="entry name" value="CRAL_TRIO_N"/>
    <property type="match status" value="1"/>
</dbReference>
<dbReference type="InterPro" id="IPR036273">
    <property type="entry name" value="CRAL/TRIO_N_dom_sf"/>
</dbReference>
<dbReference type="PROSITE" id="PS50191">
    <property type="entry name" value="CRAL_TRIO"/>
    <property type="match status" value="1"/>
</dbReference>
<organism evidence="2 3">
    <name type="scientific">Zophobas morio</name>
    <dbReference type="NCBI Taxonomy" id="2755281"/>
    <lineage>
        <taxon>Eukaryota</taxon>
        <taxon>Metazoa</taxon>
        <taxon>Ecdysozoa</taxon>
        <taxon>Arthropoda</taxon>
        <taxon>Hexapoda</taxon>
        <taxon>Insecta</taxon>
        <taxon>Pterygota</taxon>
        <taxon>Neoptera</taxon>
        <taxon>Endopterygota</taxon>
        <taxon>Coleoptera</taxon>
        <taxon>Polyphaga</taxon>
        <taxon>Cucujiformia</taxon>
        <taxon>Tenebrionidae</taxon>
        <taxon>Zophobas</taxon>
    </lineage>
</organism>
<evidence type="ECO:0000313" key="3">
    <source>
        <dbReference type="Proteomes" id="UP001168821"/>
    </source>
</evidence>
<dbReference type="PRINTS" id="PR00180">
    <property type="entry name" value="CRETINALDHBP"/>
</dbReference>
<dbReference type="SMART" id="SM00516">
    <property type="entry name" value="SEC14"/>
    <property type="match status" value="1"/>
</dbReference>
<dbReference type="AlphaFoldDB" id="A0AA38MHM0"/>
<dbReference type="SUPFAM" id="SSF52087">
    <property type="entry name" value="CRAL/TRIO domain"/>
    <property type="match status" value="1"/>
</dbReference>
<dbReference type="PANTHER" id="PTHR10174">
    <property type="entry name" value="ALPHA-TOCOPHEROL TRANSFER PROTEIN-RELATED"/>
    <property type="match status" value="1"/>
</dbReference>
<dbReference type="InterPro" id="IPR001251">
    <property type="entry name" value="CRAL-TRIO_dom"/>
</dbReference>
<dbReference type="GO" id="GO:0016020">
    <property type="term" value="C:membrane"/>
    <property type="evidence" value="ECO:0007669"/>
    <property type="project" value="TreeGrafter"/>
</dbReference>
<evidence type="ECO:0000313" key="2">
    <source>
        <dbReference type="EMBL" id="KAJ3656109.1"/>
    </source>
</evidence>
<accession>A0AA38MHM0</accession>
<dbReference type="InterPro" id="IPR011074">
    <property type="entry name" value="CRAL/TRIO_N_dom"/>
</dbReference>
<feature type="domain" description="CRAL-TRIO" evidence="1">
    <location>
        <begin position="98"/>
        <end position="263"/>
    </location>
</feature>
<dbReference type="Pfam" id="PF00650">
    <property type="entry name" value="CRAL_TRIO"/>
    <property type="match status" value="1"/>
</dbReference>
<dbReference type="Gene3D" id="3.40.525.10">
    <property type="entry name" value="CRAL-TRIO lipid binding domain"/>
    <property type="match status" value="1"/>
</dbReference>
<keyword evidence="3" id="KW-1185">Reference proteome</keyword>
<reference evidence="2" key="1">
    <citation type="journal article" date="2023" name="G3 (Bethesda)">
        <title>Whole genome assemblies of Zophobas morio and Tenebrio molitor.</title>
        <authorList>
            <person name="Kaur S."/>
            <person name="Stinson S.A."/>
            <person name="diCenzo G.C."/>
        </authorList>
    </citation>
    <scope>NUCLEOTIDE SEQUENCE</scope>
    <source>
        <strain evidence="2">QUZm001</strain>
    </source>
</reference>
<gene>
    <name evidence="2" type="ORF">Zmor_015209</name>
</gene>
<sequence length="291" mass="33796">MSLDIEIKSELDLSDPSEELLKWAKKNIREDPDTRCQTLEEFKDLIYSKGECTPHRVDDAFLLRFLRSRKFSLEAAHKLLVNYCDLREDNPQFVDGIGFELLEKVGELDVISVPPYKDQAGKRILLYKIGKWHPDTFTVDDVLSASLLILELAILEPKAQMMGGICILDFEGITMQHALYMTPALARKVIQIAVSSQPMRLEAMHVINNSWMFETFFNFFKPLLHDKMKERLYFHGNDMESLHQHVDPKCLPDIYGGMQPHYDYKDWLDGFRKNKSILKELNRQGYAVPQP</sequence>
<dbReference type="GO" id="GO:1902936">
    <property type="term" value="F:phosphatidylinositol bisphosphate binding"/>
    <property type="evidence" value="ECO:0007669"/>
    <property type="project" value="TreeGrafter"/>
</dbReference>
<proteinExistence type="predicted"/>
<comment type="caution">
    <text evidence="2">The sequence shown here is derived from an EMBL/GenBank/DDBJ whole genome shotgun (WGS) entry which is preliminary data.</text>
</comment>
<dbReference type="InterPro" id="IPR036865">
    <property type="entry name" value="CRAL-TRIO_dom_sf"/>
</dbReference>
<evidence type="ECO:0000259" key="1">
    <source>
        <dbReference type="PROSITE" id="PS50191"/>
    </source>
</evidence>